<dbReference type="Pfam" id="PF10326">
    <property type="entry name" value="7TM_GPCR_Str"/>
    <property type="match status" value="1"/>
</dbReference>
<organism evidence="2 3">
    <name type="scientific">Plectus sambesii</name>
    <dbReference type="NCBI Taxonomy" id="2011161"/>
    <lineage>
        <taxon>Eukaryota</taxon>
        <taxon>Metazoa</taxon>
        <taxon>Ecdysozoa</taxon>
        <taxon>Nematoda</taxon>
        <taxon>Chromadorea</taxon>
        <taxon>Plectida</taxon>
        <taxon>Plectina</taxon>
        <taxon>Plectoidea</taxon>
        <taxon>Plectidae</taxon>
        <taxon>Plectus</taxon>
    </lineage>
</organism>
<keyword evidence="1" id="KW-1133">Transmembrane helix</keyword>
<reference evidence="3" key="1">
    <citation type="submission" date="2022-11" db="UniProtKB">
        <authorList>
            <consortium name="WormBaseParasite"/>
        </authorList>
    </citation>
    <scope>IDENTIFICATION</scope>
</reference>
<dbReference type="AlphaFoldDB" id="A0A914V5I8"/>
<evidence type="ECO:0000313" key="2">
    <source>
        <dbReference type="Proteomes" id="UP000887566"/>
    </source>
</evidence>
<dbReference type="SUPFAM" id="SSF81321">
    <property type="entry name" value="Family A G protein-coupled receptor-like"/>
    <property type="match status" value="1"/>
</dbReference>
<name>A0A914V5I8_9BILA</name>
<evidence type="ECO:0000313" key="3">
    <source>
        <dbReference type="WBParaSite" id="PSAMB.scaffold156size71245.g2671.t1"/>
    </source>
</evidence>
<keyword evidence="1" id="KW-0812">Transmembrane</keyword>
<keyword evidence="2" id="KW-1185">Reference proteome</keyword>
<proteinExistence type="predicted"/>
<feature type="transmembrane region" description="Helical" evidence="1">
    <location>
        <begin position="84"/>
        <end position="108"/>
    </location>
</feature>
<dbReference type="Gene3D" id="1.20.1070.10">
    <property type="entry name" value="Rhodopsin 7-helix transmembrane proteins"/>
    <property type="match status" value="1"/>
</dbReference>
<keyword evidence="1" id="KW-0472">Membrane</keyword>
<dbReference type="Proteomes" id="UP000887566">
    <property type="component" value="Unplaced"/>
</dbReference>
<protein>
    <submittedName>
        <fullName evidence="3">Uncharacterized protein</fullName>
    </submittedName>
</protein>
<sequence>MFVVSYVLIAYFSVRVYLKVKSHFDDRRRRTNRRQSDYTQDVTDKDVVKATLYQAVVPLIAQLPQFVSAVHALFETRVPPPIDYWGYIVALFMVVGPLADVLLTFSAIRAYRSVIEQIFNRVQLLFKSATVSPGSSM</sequence>
<dbReference type="WBParaSite" id="PSAMB.scaffold156size71245.g2671.t1">
    <property type="protein sequence ID" value="PSAMB.scaffold156size71245.g2671.t1"/>
    <property type="gene ID" value="PSAMB.scaffold156size71245.g2671"/>
</dbReference>
<evidence type="ECO:0000256" key="1">
    <source>
        <dbReference type="SAM" id="Phobius"/>
    </source>
</evidence>
<accession>A0A914V5I8</accession>
<dbReference type="InterPro" id="IPR019428">
    <property type="entry name" value="7TM_GPCR_serpentine_rcpt_Str"/>
</dbReference>